<dbReference type="SMART" id="SM00267">
    <property type="entry name" value="GGDEF"/>
    <property type="match status" value="1"/>
</dbReference>
<dbReference type="Gene3D" id="3.30.70.270">
    <property type="match status" value="1"/>
</dbReference>
<dbReference type="Pfam" id="PF13426">
    <property type="entry name" value="PAS_9"/>
    <property type="match status" value="1"/>
</dbReference>
<dbReference type="PROSITE" id="PS50112">
    <property type="entry name" value="PAS"/>
    <property type="match status" value="1"/>
</dbReference>
<comment type="caution">
    <text evidence="5">The sequence shown here is derived from an EMBL/GenBank/DDBJ whole genome shotgun (WGS) entry which is preliminary data.</text>
</comment>
<organism evidence="5 6">
    <name type="scientific">Motiliproteus coralliicola</name>
    <dbReference type="NCBI Taxonomy" id="2283196"/>
    <lineage>
        <taxon>Bacteria</taxon>
        <taxon>Pseudomonadati</taxon>
        <taxon>Pseudomonadota</taxon>
        <taxon>Gammaproteobacteria</taxon>
        <taxon>Oceanospirillales</taxon>
        <taxon>Oceanospirillaceae</taxon>
        <taxon>Motiliproteus</taxon>
    </lineage>
</organism>
<dbReference type="NCBIfam" id="TIGR00229">
    <property type="entry name" value="sensory_box"/>
    <property type="match status" value="1"/>
</dbReference>
<dbReference type="PROSITE" id="PS50887">
    <property type="entry name" value="GGDEF"/>
    <property type="match status" value="1"/>
</dbReference>
<dbReference type="InterPro" id="IPR052163">
    <property type="entry name" value="DGC-Regulatory_Protein"/>
</dbReference>
<dbReference type="EMBL" id="QQOH01000004">
    <property type="protein sequence ID" value="RDE18765.1"/>
    <property type="molecule type" value="Genomic_DNA"/>
</dbReference>
<dbReference type="PANTHER" id="PTHR46663:SF3">
    <property type="entry name" value="SLL0267 PROTEIN"/>
    <property type="match status" value="1"/>
</dbReference>
<protein>
    <submittedName>
        <fullName evidence="5">Diguanylate cyclase</fullName>
    </submittedName>
</protein>
<dbReference type="InterPro" id="IPR001610">
    <property type="entry name" value="PAC"/>
</dbReference>
<dbReference type="InterPro" id="IPR035965">
    <property type="entry name" value="PAS-like_dom_sf"/>
</dbReference>
<dbReference type="InterPro" id="IPR007892">
    <property type="entry name" value="CHASE4"/>
</dbReference>
<feature type="transmembrane region" description="Helical" evidence="1">
    <location>
        <begin position="12"/>
        <end position="34"/>
    </location>
</feature>
<keyword evidence="1" id="KW-0812">Transmembrane</keyword>
<dbReference type="Proteomes" id="UP000253769">
    <property type="component" value="Unassembled WGS sequence"/>
</dbReference>
<dbReference type="OrthoDB" id="9812260at2"/>
<gene>
    <name evidence="5" type="ORF">DV711_14180</name>
</gene>
<dbReference type="Pfam" id="PF00990">
    <property type="entry name" value="GGDEF"/>
    <property type="match status" value="2"/>
</dbReference>
<reference evidence="5 6" key="1">
    <citation type="submission" date="2018-07" db="EMBL/GenBank/DDBJ databases">
        <title>Motiliproteus coralliicola sp. nov., a bacterium isolated from Coral.</title>
        <authorList>
            <person name="Wang G."/>
        </authorList>
    </citation>
    <scope>NUCLEOTIDE SEQUENCE [LARGE SCALE GENOMIC DNA]</scope>
    <source>
        <strain evidence="5 6">C34</strain>
    </source>
</reference>
<dbReference type="InterPro" id="IPR043128">
    <property type="entry name" value="Rev_trsase/Diguanyl_cyclase"/>
</dbReference>
<evidence type="ECO:0000313" key="5">
    <source>
        <dbReference type="EMBL" id="RDE18765.1"/>
    </source>
</evidence>
<name>A0A369WH38_9GAMM</name>
<evidence type="ECO:0000259" key="2">
    <source>
        <dbReference type="PROSITE" id="PS50112"/>
    </source>
</evidence>
<dbReference type="InterPro" id="IPR000014">
    <property type="entry name" value="PAS"/>
</dbReference>
<feature type="domain" description="PAS" evidence="2">
    <location>
        <begin position="300"/>
        <end position="350"/>
    </location>
</feature>
<evidence type="ECO:0000259" key="3">
    <source>
        <dbReference type="PROSITE" id="PS50113"/>
    </source>
</evidence>
<feature type="domain" description="PAC" evidence="3">
    <location>
        <begin position="373"/>
        <end position="425"/>
    </location>
</feature>
<evidence type="ECO:0000256" key="1">
    <source>
        <dbReference type="SAM" id="Phobius"/>
    </source>
</evidence>
<evidence type="ECO:0000313" key="6">
    <source>
        <dbReference type="Proteomes" id="UP000253769"/>
    </source>
</evidence>
<dbReference type="SUPFAM" id="SSF55073">
    <property type="entry name" value="Nucleotide cyclase"/>
    <property type="match status" value="1"/>
</dbReference>
<dbReference type="PANTHER" id="PTHR46663">
    <property type="entry name" value="DIGUANYLATE CYCLASE DGCT-RELATED"/>
    <property type="match status" value="1"/>
</dbReference>
<dbReference type="Pfam" id="PF05228">
    <property type="entry name" value="CHASE4"/>
    <property type="match status" value="1"/>
</dbReference>
<keyword evidence="1" id="KW-1133">Transmembrane helix</keyword>
<dbReference type="PROSITE" id="PS50113">
    <property type="entry name" value="PAC"/>
    <property type="match status" value="1"/>
</dbReference>
<dbReference type="InterPro" id="IPR000700">
    <property type="entry name" value="PAS-assoc_C"/>
</dbReference>
<dbReference type="NCBIfam" id="TIGR00254">
    <property type="entry name" value="GGDEF"/>
    <property type="match status" value="2"/>
</dbReference>
<evidence type="ECO:0000259" key="4">
    <source>
        <dbReference type="PROSITE" id="PS50887"/>
    </source>
</evidence>
<dbReference type="SMART" id="SM00091">
    <property type="entry name" value="PAS"/>
    <property type="match status" value="1"/>
</dbReference>
<accession>A0A369WH38</accession>
<keyword evidence="1" id="KW-0472">Membrane</keyword>
<dbReference type="SUPFAM" id="SSF55785">
    <property type="entry name" value="PYP-like sensor domain (PAS domain)"/>
    <property type="match status" value="1"/>
</dbReference>
<keyword evidence="6" id="KW-1185">Reference proteome</keyword>
<sequence length="609" mass="68580">MAMPLSILHQRLSNWILVAIALLLAALSLLWLIISTASERQDQDAAEQYRQQVDSALSYEIEVLGTHAMDAAWWDEAIRNLVLQPDPDWGQSNIGSYLDEEFGIQISMAIDQHDRLLQGFVDSAPMPHFKPFADSRSLAILIQQARASSLQDPEGFGGLIEVAGQLYVAGVAPFTTEEVDDDDVRSGELFSVLVFLKRFDADYVEGFSERFSLQLTGIRPGAGENSLPMTTVTGNNLGHLYFSPPTPGLHLIDSILQPVLLFSTVLGAMFLLNAYFSFRTAQLNQLLDRERKQLQQTRFELEINQQIIGSIKEGVVVADDQYLITYTNPAFSRITGYSDEEVIGKRALMDPKLDVSKELYQQMQQEIDEQGYWEQEINAQRKDGQHYTLSMSVSPLIDQGQRSNELVGIFTDVTERKRQEQLLEQLANQDTLTELLNRRSFKQRVEQKIERAGRHPDTRLALLFIDLDLFKEVNDSFGHEIGDQLLIEIAGRIRRCLRAYDTVGHTGFEEAADTTGALVGRVGGDEFTVAIDELTGQQDLERVVQRLLEQIEQPLVLARQQVAVTASIGVAIFPEDGRSYDDLIRHADKAMYRSKQGGRNRSCYYSDPV</sequence>
<dbReference type="CDD" id="cd01949">
    <property type="entry name" value="GGDEF"/>
    <property type="match status" value="1"/>
</dbReference>
<dbReference type="InterPro" id="IPR000160">
    <property type="entry name" value="GGDEF_dom"/>
</dbReference>
<proteinExistence type="predicted"/>
<dbReference type="CDD" id="cd00130">
    <property type="entry name" value="PAS"/>
    <property type="match status" value="1"/>
</dbReference>
<dbReference type="AlphaFoldDB" id="A0A369WH38"/>
<dbReference type="InterPro" id="IPR029787">
    <property type="entry name" value="Nucleotide_cyclase"/>
</dbReference>
<feature type="domain" description="GGDEF" evidence="4">
    <location>
        <begin position="458"/>
        <end position="607"/>
    </location>
</feature>
<dbReference type="SMART" id="SM00086">
    <property type="entry name" value="PAC"/>
    <property type="match status" value="1"/>
</dbReference>
<dbReference type="Gene3D" id="3.30.450.20">
    <property type="entry name" value="PAS domain"/>
    <property type="match status" value="1"/>
</dbReference>